<reference evidence="3" key="2">
    <citation type="submission" date="2021-04" db="EMBL/GenBank/DDBJ databases">
        <authorList>
            <person name="Gilroy R."/>
        </authorList>
    </citation>
    <scope>NUCLEOTIDE SEQUENCE</scope>
    <source>
        <strain evidence="3">CHK191-13928</strain>
    </source>
</reference>
<gene>
    <name evidence="3" type="ORF">H9735_02845</name>
</gene>
<dbReference type="CDD" id="cd02440">
    <property type="entry name" value="AdoMet_MTases"/>
    <property type="match status" value="1"/>
</dbReference>
<dbReference type="PANTHER" id="PTHR43861">
    <property type="entry name" value="TRANS-ACONITATE 2-METHYLTRANSFERASE-RELATED"/>
    <property type="match status" value="1"/>
</dbReference>
<evidence type="ECO:0000259" key="2">
    <source>
        <dbReference type="Pfam" id="PF13649"/>
    </source>
</evidence>
<keyword evidence="3" id="KW-0489">Methyltransferase</keyword>
<dbReference type="InterPro" id="IPR029063">
    <property type="entry name" value="SAM-dependent_MTases_sf"/>
</dbReference>
<organism evidence="3 4">
    <name type="scientific">Candidatus Anaerostipes excrementavium</name>
    <dbReference type="NCBI Taxonomy" id="2838463"/>
    <lineage>
        <taxon>Bacteria</taxon>
        <taxon>Bacillati</taxon>
        <taxon>Bacillota</taxon>
        <taxon>Clostridia</taxon>
        <taxon>Lachnospirales</taxon>
        <taxon>Lachnospiraceae</taxon>
        <taxon>Anaerostipes</taxon>
    </lineage>
</organism>
<dbReference type="Pfam" id="PF13649">
    <property type="entry name" value="Methyltransf_25"/>
    <property type="match status" value="1"/>
</dbReference>
<sequence length="236" mass="27316">MEQEILYAKKWDKSAKYFYETKRYDWMAEKLTEYKTILEIGCGTGYSTLALVEAGHTVISVDKNSFCISKAKELVESEGIESQVQFIEGDIAESAFRNYLKENYSYDMVICWNVGTYWTKEMLEFYLPYMIEYGLTVQKIEENPESSYAELIVWETCRLAAESNVPIQIVDRGTEPIYFETDPYYKNLGVEFGYIKVYYDNLEADSISNTGCMLSTNGVVDDSERVRIVLISVIFE</sequence>
<evidence type="ECO:0000313" key="3">
    <source>
        <dbReference type="EMBL" id="HIX67050.1"/>
    </source>
</evidence>
<protein>
    <submittedName>
        <fullName evidence="3">Class I SAM-dependent methyltransferase</fullName>
    </submittedName>
</protein>
<dbReference type="SUPFAM" id="SSF53335">
    <property type="entry name" value="S-adenosyl-L-methionine-dependent methyltransferases"/>
    <property type="match status" value="1"/>
</dbReference>
<dbReference type="Gene3D" id="3.40.50.150">
    <property type="entry name" value="Vaccinia Virus protein VP39"/>
    <property type="match status" value="1"/>
</dbReference>
<proteinExistence type="predicted"/>
<keyword evidence="1" id="KW-0808">Transferase</keyword>
<comment type="caution">
    <text evidence="3">The sequence shown here is derived from an EMBL/GenBank/DDBJ whole genome shotgun (WGS) entry which is preliminary data.</text>
</comment>
<name>A0A9D1WUH6_9FIRM</name>
<dbReference type="EMBL" id="DXEM01000007">
    <property type="protein sequence ID" value="HIX67050.1"/>
    <property type="molecule type" value="Genomic_DNA"/>
</dbReference>
<accession>A0A9D1WUH6</accession>
<dbReference type="InterPro" id="IPR041698">
    <property type="entry name" value="Methyltransf_25"/>
</dbReference>
<dbReference type="GO" id="GO:0008168">
    <property type="term" value="F:methyltransferase activity"/>
    <property type="evidence" value="ECO:0007669"/>
    <property type="project" value="UniProtKB-KW"/>
</dbReference>
<evidence type="ECO:0000256" key="1">
    <source>
        <dbReference type="ARBA" id="ARBA00022679"/>
    </source>
</evidence>
<dbReference type="GO" id="GO:0032259">
    <property type="term" value="P:methylation"/>
    <property type="evidence" value="ECO:0007669"/>
    <property type="project" value="UniProtKB-KW"/>
</dbReference>
<evidence type="ECO:0000313" key="4">
    <source>
        <dbReference type="Proteomes" id="UP000886721"/>
    </source>
</evidence>
<reference evidence="3" key="1">
    <citation type="journal article" date="2021" name="PeerJ">
        <title>Extensive microbial diversity within the chicken gut microbiome revealed by metagenomics and culture.</title>
        <authorList>
            <person name="Gilroy R."/>
            <person name="Ravi A."/>
            <person name="Getino M."/>
            <person name="Pursley I."/>
            <person name="Horton D.L."/>
            <person name="Alikhan N.F."/>
            <person name="Baker D."/>
            <person name="Gharbi K."/>
            <person name="Hall N."/>
            <person name="Watson M."/>
            <person name="Adriaenssens E.M."/>
            <person name="Foster-Nyarko E."/>
            <person name="Jarju S."/>
            <person name="Secka A."/>
            <person name="Antonio M."/>
            <person name="Oren A."/>
            <person name="Chaudhuri R.R."/>
            <person name="La Ragione R."/>
            <person name="Hildebrand F."/>
            <person name="Pallen M.J."/>
        </authorList>
    </citation>
    <scope>NUCLEOTIDE SEQUENCE</scope>
    <source>
        <strain evidence="3">CHK191-13928</strain>
    </source>
</reference>
<dbReference type="Proteomes" id="UP000886721">
    <property type="component" value="Unassembled WGS sequence"/>
</dbReference>
<dbReference type="AlphaFoldDB" id="A0A9D1WUH6"/>
<feature type="domain" description="Methyltransferase" evidence="2">
    <location>
        <begin position="37"/>
        <end position="121"/>
    </location>
</feature>